<dbReference type="InterPro" id="IPR001647">
    <property type="entry name" value="HTH_TetR"/>
</dbReference>
<feature type="domain" description="HTH tetR-type" evidence="5">
    <location>
        <begin position="6"/>
        <end position="66"/>
    </location>
</feature>
<dbReference type="Pfam" id="PF00440">
    <property type="entry name" value="TetR_N"/>
    <property type="match status" value="1"/>
</dbReference>
<keyword evidence="1" id="KW-0805">Transcription regulation</keyword>
<evidence type="ECO:0000256" key="4">
    <source>
        <dbReference type="PROSITE-ProRule" id="PRU00335"/>
    </source>
</evidence>
<keyword evidence="7" id="KW-1185">Reference proteome</keyword>
<dbReference type="InterPro" id="IPR009057">
    <property type="entry name" value="Homeodomain-like_sf"/>
</dbReference>
<evidence type="ECO:0000259" key="5">
    <source>
        <dbReference type="PROSITE" id="PS50977"/>
    </source>
</evidence>
<evidence type="ECO:0000256" key="2">
    <source>
        <dbReference type="ARBA" id="ARBA00023125"/>
    </source>
</evidence>
<evidence type="ECO:0000256" key="3">
    <source>
        <dbReference type="ARBA" id="ARBA00023163"/>
    </source>
</evidence>
<accession>A0ABP9SJF5</accession>
<keyword evidence="3" id="KW-0804">Transcription</keyword>
<protein>
    <submittedName>
        <fullName evidence="6">TetR family transcriptional regulator</fullName>
    </submittedName>
</protein>
<dbReference type="Gene3D" id="1.10.357.10">
    <property type="entry name" value="Tetracycline Repressor, domain 2"/>
    <property type="match status" value="1"/>
</dbReference>
<dbReference type="PANTHER" id="PTHR30055">
    <property type="entry name" value="HTH-TYPE TRANSCRIPTIONAL REGULATOR RUTR"/>
    <property type="match status" value="1"/>
</dbReference>
<proteinExistence type="predicted"/>
<dbReference type="RefSeq" id="WP_345636113.1">
    <property type="nucleotide sequence ID" value="NZ_BAABJQ010000026.1"/>
</dbReference>
<dbReference type="PROSITE" id="PS50977">
    <property type="entry name" value="HTH_TETR_2"/>
    <property type="match status" value="1"/>
</dbReference>
<gene>
    <name evidence="6" type="ORF">GCM10023322_64940</name>
</gene>
<dbReference type="Proteomes" id="UP001501570">
    <property type="component" value="Unassembled WGS sequence"/>
</dbReference>
<organism evidence="6 7">
    <name type="scientific">Rugosimonospora acidiphila</name>
    <dbReference type="NCBI Taxonomy" id="556531"/>
    <lineage>
        <taxon>Bacteria</taxon>
        <taxon>Bacillati</taxon>
        <taxon>Actinomycetota</taxon>
        <taxon>Actinomycetes</taxon>
        <taxon>Micromonosporales</taxon>
        <taxon>Micromonosporaceae</taxon>
        <taxon>Rugosimonospora</taxon>
    </lineage>
</organism>
<evidence type="ECO:0000313" key="7">
    <source>
        <dbReference type="Proteomes" id="UP001501570"/>
    </source>
</evidence>
<dbReference type="PANTHER" id="PTHR30055:SF238">
    <property type="entry name" value="MYCOFACTOCIN BIOSYNTHESIS TRANSCRIPTIONAL REGULATOR MFTR-RELATED"/>
    <property type="match status" value="1"/>
</dbReference>
<evidence type="ECO:0000313" key="6">
    <source>
        <dbReference type="EMBL" id="GAA5196312.1"/>
    </source>
</evidence>
<comment type="caution">
    <text evidence="6">The sequence shown here is derived from an EMBL/GenBank/DDBJ whole genome shotgun (WGS) entry which is preliminary data.</text>
</comment>
<sequence>MARWEGNARGRLERAALTLFGEQGYDGTTVAQIAQRANLTERSFYRWFSDKREVLFAGDDLEAHFLAAIEAVPAGTGAMPTLLAAFASVPEVLRPRDFLRERAVVIAANPPLRERELIKMASMSATIVGALLSRGFDEQTARLATEVGSAVLGLATRRWMDDEQTAFADLLSASASDLLAVAADGVPAGKRS</sequence>
<dbReference type="InterPro" id="IPR050109">
    <property type="entry name" value="HTH-type_TetR-like_transc_reg"/>
</dbReference>
<feature type="DNA-binding region" description="H-T-H motif" evidence="4">
    <location>
        <begin position="29"/>
        <end position="48"/>
    </location>
</feature>
<dbReference type="EMBL" id="BAABJQ010000026">
    <property type="protein sequence ID" value="GAA5196312.1"/>
    <property type="molecule type" value="Genomic_DNA"/>
</dbReference>
<reference evidence="7" key="1">
    <citation type="journal article" date="2019" name="Int. J. Syst. Evol. Microbiol.">
        <title>The Global Catalogue of Microorganisms (GCM) 10K type strain sequencing project: providing services to taxonomists for standard genome sequencing and annotation.</title>
        <authorList>
            <consortium name="The Broad Institute Genomics Platform"/>
            <consortium name="The Broad Institute Genome Sequencing Center for Infectious Disease"/>
            <person name="Wu L."/>
            <person name="Ma J."/>
        </authorList>
    </citation>
    <scope>NUCLEOTIDE SEQUENCE [LARGE SCALE GENOMIC DNA]</scope>
    <source>
        <strain evidence="7">JCM 18304</strain>
    </source>
</reference>
<dbReference type="PRINTS" id="PR00455">
    <property type="entry name" value="HTHTETR"/>
</dbReference>
<keyword evidence="2 4" id="KW-0238">DNA-binding</keyword>
<evidence type="ECO:0000256" key="1">
    <source>
        <dbReference type="ARBA" id="ARBA00023015"/>
    </source>
</evidence>
<dbReference type="SUPFAM" id="SSF46689">
    <property type="entry name" value="Homeodomain-like"/>
    <property type="match status" value="1"/>
</dbReference>
<name>A0ABP9SJF5_9ACTN</name>